<accession>A0A6M7UW03</accession>
<evidence type="ECO:0000313" key="2">
    <source>
        <dbReference type="Proteomes" id="UP000503339"/>
    </source>
</evidence>
<dbReference type="GO" id="GO:0016746">
    <property type="term" value="F:acyltransferase activity"/>
    <property type="evidence" value="ECO:0007669"/>
    <property type="project" value="InterPro"/>
</dbReference>
<dbReference type="AlphaFoldDB" id="A0A6M7UW03"/>
<protein>
    <submittedName>
        <fullName evidence="1">Uncharacterized protein</fullName>
    </submittedName>
</protein>
<dbReference type="Proteomes" id="UP000503339">
    <property type="component" value="Chromosome"/>
</dbReference>
<reference evidence="1 2" key="1">
    <citation type="submission" date="2018-10" db="EMBL/GenBank/DDBJ databases">
        <authorList>
            <person name="Perry B.J."/>
            <person name="Sullivan J.T."/>
            <person name="Murphy R.J.T."/>
            <person name="Ramsay J.P."/>
            <person name="Ronson C.W."/>
        </authorList>
    </citation>
    <scope>NUCLEOTIDE SEQUENCE [LARGE SCALE GENOMIC DNA]</scope>
    <source>
        <strain evidence="1 2">NZP2014</strain>
    </source>
</reference>
<sequence>MQVGGHVELSAFFRKAYGRQGLSGGCSWAGAGPKVRAIGSDVHGVAAYLDLLRRFSTVGEVDFLVSERGLSRVHPDLERLGTSHSIRVMRPTPQQLGIPFAFGTARYPLRNHIERFCRDVWRPGCRAFAWPHLIATAPALDVREQALGFRPLGCSRSALDTTP</sequence>
<dbReference type="InterPro" id="IPR003484">
    <property type="entry name" value="NodA"/>
</dbReference>
<dbReference type="KEGG" id="merd:EB233_29585"/>
<dbReference type="Pfam" id="PF02474">
    <property type="entry name" value="NodA"/>
    <property type="match status" value="1"/>
</dbReference>
<organism evidence="1 2">
    <name type="scientific">Mesorhizobium erdmanii</name>
    <dbReference type="NCBI Taxonomy" id="1777866"/>
    <lineage>
        <taxon>Bacteria</taxon>
        <taxon>Pseudomonadati</taxon>
        <taxon>Pseudomonadota</taxon>
        <taxon>Alphaproteobacteria</taxon>
        <taxon>Hyphomicrobiales</taxon>
        <taxon>Phyllobacteriaceae</taxon>
        <taxon>Mesorhizobium</taxon>
    </lineage>
</organism>
<name>A0A6M7UW03_9HYPH</name>
<dbReference type="GO" id="GO:0005829">
    <property type="term" value="C:cytosol"/>
    <property type="evidence" value="ECO:0007669"/>
    <property type="project" value="InterPro"/>
</dbReference>
<proteinExistence type="predicted"/>
<keyword evidence="2" id="KW-1185">Reference proteome</keyword>
<dbReference type="EMBL" id="CP033361">
    <property type="protein sequence ID" value="QKC80188.1"/>
    <property type="molecule type" value="Genomic_DNA"/>
</dbReference>
<evidence type="ECO:0000313" key="1">
    <source>
        <dbReference type="EMBL" id="QKC80188.1"/>
    </source>
</evidence>
<gene>
    <name evidence="1" type="ORF">EB233_29585</name>
</gene>